<evidence type="ECO:0000313" key="2">
    <source>
        <dbReference type="EMBL" id="OAE23391.1"/>
    </source>
</evidence>
<evidence type="ECO:0000256" key="1">
    <source>
        <dbReference type="SAM" id="MobiDB-lite"/>
    </source>
</evidence>
<accession>A0A176VSR2</accession>
<dbReference type="GO" id="GO:0003680">
    <property type="term" value="F:minor groove of adenine-thymine-rich DNA binding"/>
    <property type="evidence" value="ECO:0007669"/>
    <property type="project" value="InterPro"/>
</dbReference>
<dbReference type="AlphaFoldDB" id="A0A176VSR2"/>
<feature type="compositionally biased region" description="Basic residues" evidence="1">
    <location>
        <begin position="116"/>
        <end position="131"/>
    </location>
</feature>
<organism evidence="2 3">
    <name type="scientific">Marchantia polymorpha subsp. ruderalis</name>
    <dbReference type="NCBI Taxonomy" id="1480154"/>
    <lineage>
        <taxon>Eukaryota</taxon>
        <taxon>Viridiplantae</taxon>
        <taxon>Streptophyta</taxon>
        <taxon>Embryophyta</taxon>
        <taxon>Marchantiophyta</taxon>
        <taxon>Marchantiopsida</taxon>
        <taxon>Marchantiidae</taxon>
        <taxon>Marchantiales</taxon>
        <taxon>Marchantiaceae</taxon>
        <taxon>Marchantia</taxon>
    </lineage>
</organism>
<dbReference type="GO" id="GO:0003700">
    <property type="term" value="F:DNA-binding transcription factor activity"/>
    <property type="evidence" value="ECO:0007669"/>
    <property type="project" value="TreeGrafter"/>
</dbReference>
<dbReference type="GO" id="GO:0005634">
    <property type="term" value="C:nucleus"/>
    <property type="evidence" value="ECO:0007669"/>
    <property type="project" value="TreeGrafter"/>
</dbReference>
<evidence type="ECO:0008006" key="4">
    <source>
        <dbReference type="Google" id="ProtNLM"/>
    </source>
</evidence>
<dbReference type="InterPro" id="IPR014476">
    <property type="entry name" value="AHL15-29"/>
</dbReference>
<evidence type="ECO:0000313" key="3">
    <source>
        <dbReference type="Proteomes" id="UP000077202"/>
    </source>
</evidence>
<dbReference type="PANTHER" id="PTHR31100">
    <property type="entry name" value="AT-HOOK MOTIF NUCLEAR-LOCALIZED PROTEIN 15"/>
    <property type="match status" value="1"/>
</dbReference>
<proteinExistence type="predicted"/>
<keyword evidence="3" id="KW-1185">Reference proteome</keyword>
<reference evidence="2" key="1">
    <citation type="submission" date="2016-03" db="EMBL/GenBank/DDBJ databases">
        <title>Mechanisms controlling the formation of the plant cell surface in tip-growing cells are functionally conserved among land plants.</title>
        <authorList>
            <person name="Honkanen S."/>
            <person name="Jones V.A."/>
            <person name="Morieri G."/>
            <person name="Champion C."/>
            <person name="Hetherington A.J."/>
            <person name="Kelly S."/>
            <person name="Saint-Marcoux D."/>
            <person name="Proust H."/>
            <person name="Prescott H."/>
            <person name="Dolan L."/>
        </authorList>
    </citation>
    <scope>NUCLEOTIDE SEQUENCE [LARGE SCALE GENOMIC DNA]</scope>
    <source>
        <tissue evidence="2">Whole gametophyte</tissue>
    </source>
</reference>
<name>A0A176VSR2_MARPO</name>
<comment type="caution">
    <text evidence="2">The sequence shown here is derived from an EMBL/GenBank/DDBJ whole genome shotgun (WGS) entry which is preliminary data.</text>
</comment>
<feature type="region of interest" description="Disordered" evidence="1">
    <location>
        <begin position="112"/>
        <end position="143"/>
    </location>
</feature>
<protein>
    <recommendedName>
        <fullName evidence="4">AT-hook motif nuclear-localized protein</fullName>
    </recommendedName>
</protein>
<gene>
    <name evidence="2" type="ORF">AXG93_1660s1500</name>
</gene>
<sequence length="270" mass="29166">MKSAGIVREVSTSSAILSAPSFDWFSAQALSLDQRCDHLEANMAQRRLTETFIVQDDTSYEAKPNVGMANVVVVDSASNKFTVIPDIAPELVEGLGNSGPLLTDVPAESSFVNHSVSRRSRGRPRGSKNRPRPPPSVTSSSFFRSDARNSCKFHSLTIERGCPVIQSIIRQTSAFLHIGGTVYVVGAQGMVAQVTLENSEQNRRTLLGNYNIVSFSGLLNGASKLQFALVLNGVTLEPCCGTVFGDFQPLSTYITVHTVWFLGAGPLDRA</sequence>
<dbReference type="Proteomes" id="UP000077202">
    <property type="component" value="Unassembled WGS sequence"/>
</dbReference>
<dbReference type="EMBL" id="LVLJ01002842">
    <property type="protein sequence ID" value="OAE23391.1"/>
    <property type="molecule type" value="Genomic_DNA"/>
</dbReference>
<dbReference type="PANTHER" id="PTHR31100:SF14">
    <property type="entry name" value="AT-HOOK MOTIF NUCLEAR-LOCALIZED PROTEIN 15"/>
    <property type="match status" value="1"/>
</dbReference>